<dbReference type="OrthoDB" id="3790478at2"/>
<dbReference type="Proteomes" id="UP000030300">
    <property type="component" value="Chromosome"/>
</dbReference>
<dbReference type="GeneID" id="96611935"/>
<dbReference type="AlphaFoldDB" id="A0A0A1DP81"/>
<evidence type="ECO:0000313" key="2">
    <source>
        <dbReference type="Proteomes" id="UP000030300"/>
    </source>
</evidence>
<dbReference type="eggNOG" id="ENOG503235I">
    <property type="taxonomic scope" value="Bacteria"/>
</dbReference>
<evidence type="ECO:0000313" key="1">
    <source>
        <dbReference type="EMBL" id="AIY19159.1"/>
    </source>
</evidence>
<proteinExistence type="predicted"/>
<dbReference type="EMBL" id="CP009896">
    <property type="protein sequence ID" value="AIY19159.1"/>
    <property type="molecule type" value="Genomic_DNA"/>
</dbReference>
<reference evidence="1 2" key="1">
    <citation type="journal article" date="2015" name="Genome Announc.">
        <title>Complete Genome Sequence of Steroid-Transforming Nocardioides simplex VKM Ac-2033D.</title>
        <authorList>
            <person name="Shtratnikova V.Y."/>
            <person name="Schelkunov M.I."/>
            <person name="Pekov Y.A."/>
            <person name="Fokina V.V."/>
            <person name="Logacheva M.D."/>
            <person name="Sokolov S.L."/>
            <person name="Bragin E.Y."/>
            <person name="Ashapkin V.V."/>
            <person name="Donova M.V."/>
        </authorList>
    </citation>
    <scope>NUCLEOTIDE SEQUENCE [LARGE SCALE GENOMIC DNA]</scope>
    <source>
        <strain evidence="1 2">VKM Ac-2033D</strain>
    </source>
</reference>
<keyword evidence="2" id="KW-1185">Reference proteome</keyword>
<dbReference type="STRING" id="2045.KR76_24575"/>
<dbReference type="KEGG" id="psim:KR76_24575"/>
<name>A0A0A1DP81_NOCSI</name>
<sequence>MRDTITPPRWLQVGIHSVRTATTVAALTLLVGFGAVGVVATPQPSAPSTQLGLSMGPLDALMEHNRCSVTGFDRDVIPSTAIVRTPGGATELVSFDRGWAVFSGEAAGELVAVCLGPQAGAAPDGGRPNLR</sequence>
<accession>A0A0A1DP81</accession>
<gene>
    <name evidence="1" type="ORF">KR76_24575</name>
</gene>
<dbReference type="RefSeq" id="WP_038682110.1">
    <property type="nucleotide sequence ID" value="NZ_BJMC01000015.1"/>
</dbReference>
<organism evidence="1 2">
    <name type="scientific">Nocardioides simplex</name>
    <name type="common">Arthrobacter simplex</name>
    <dbReference type="NCBI Taxonomy" id="2045"/>
    <lineage>
        <taxon>Bacteria</taxon>
        <taxon>Bacillati</taxon>
        <taxon>Actinomycetota</taxon>
        <taxon>Actinomycetes</taxon>
        <taxon>Propionibacteriales</taxon>
        <taxon>Nocardioidaceae</taxon>
        <taxon>Pimelobacter</taxon>
    </lineage>
</organism>
<dbReference type="HOGENOM" id="CLU_1925401_0_0_11"/>
<protein>
    <submittedName>
        <fullName evidence="1">Uncharacterized protein</fullName>
    </submittedName>
</protein>